<organism evidence="4 5">
    <name type="scientific">Chironomus riparius</name>
    <dbReference type="NCBI Taxonomy" id="315576"/>
    <lineage>
        <taxon>Eukaryota</taxon>
        <taxon>Metazoa</taxon>
        <taxon>Ecdysozoa</taxon>
        <taxon>Arthropoda</taxon>
        <taxon>Hexapoda</taxon>
        <taxon>Insecta</taxon>
        <taxon>Pterygota</taxon>
        <taxon>Neoptera</taxon>
        <taxon>Endopterygota</taxon>
        <taxon>Diptera</taxon>
        <taxon>Nematocera</taxon>
        <taxon>Chironomoidea</taxon>
        <taxon>Chironomidae</taxon>
        <taxon>Chironominae</taxon>
        <taxon>Chironomus</taxon>
    </lineage>
</organism>
<feature type="transmembrane region" description="Helical" evidence="1">
    <location>
        <begin position="296"/>
        <end position="318"/>
    </location>
</feature>
<evidence type="ECO:0000256" key="1">
    <source>
        <dbReference type="SAM" id="Phobius"/>
    </source>
</evidence>
<sequence length="678" mass="80042">MIALIIFALQIFIASSSSAINTSMYYQMPNMYKYDDYNECLGIFNDDAVYCIANVKIQHNSSSELNNFIVEYSSNHKQHYRHDKLKRGLCVNYCLKLIGNLSDITQYHTRILNNSYGLSFFNAEMYREKYDEVVNTCINIELIDKFGLKGFTEVQNCIDNEYQNYRNNAIDYLDKIVAILLAVILFTIISSSLFDRYLRNTIHFNDNSKLHYQSSLQSKSHQILTLFSIRRNWYILSCDSKAEFHDLKIFQWIRTFTFWCVILGHVLPMSIAFPILNPIYIEDFYSKLTSMFVVNGNIFVQSFFFMSGFLSAYLFMLYREKDKCSNWIFFVKAIIFRYLRLIPLLLFMMLLHATWLYHMGDGPFWDENVLDDREFCRKNWWINLILLSNYIGIDQICMLHGWYLSADFWLSVLGYACLILIYKYPSLKNWIISSVLGLSIFLTGYVVYVNKFEPISIVSPEAFRNHLIPVEPDDLDYFRLYYAPTHMNLGSYFVGIFGGLWYRDIRATKVDYRRRFYFRFIWYCCLLLGFVLVLSGYLFYQYNFEKPSIWVSLAAIIIRHSWGVILAFGIIGVIYHHGWFTRNLLSYKGFKILGRISYAGFICHVFILKLLMMRTHQMMEISMQNMFTITIACFVLSNFIGFFLTLCIEIPISSLLKVLTLKRTESVEKFNDSNDEIK</sequence>
<feature type="transmembrane region" description="Helical" evidence="1">
    <location>
        <begin position="626"/>
        <end position="648"/>
    </location>
</feature>
<gene>
    <name evidence="4" type="ORF">CHIRRI_LOCUS6164</name>
</gene>
<keyword evidence="5" id="KW-1185">Reference proteome</keyword>
<keyword evidence="1" id="KW-1133">Transmembrane helix</keyword>
<feature type="transmembrane region" description="Helical" evidence="1">
    <location>
        <begin position="402"/>
        <end position="422"/>
    </location>
</feature>
<keyword evidence="1" id="KW-0472">Membrane</keyword>
<feature type="transmembrane region" description="Helical" evidence="1">
    <location>
        <begin position="480"/>
        <end position="500"/>
    </location>
</feature>
<dbReference type="PANTHER" id="PTHR11161">
    <property type="entry name" value="O-ACYLTRANSFERASE"/>
    <property type="match status" value="1"/>
</dbReference>
<feature type="transmembrane region" description="Helical" evidence="1">
    <location>
        <begin position="176"/>
        <end position="194"/>
    </location>
</feature>
<keyword evidence="2" id="KW-0732">Signal</keyword>
<dbReference type="PANTHER" id="PTHR11161:SF22">
    <property type="entry name" value="ACYLTRANSFERASE 3 DOMAIN-CONTAINING PROTEIN-RELATED"/>
    <property type="match status" value="1"/>
</dbReference>
<feature type="transmembrane region" description="Helical" evidence="1">
    <location>
        <begin position="548"/>
        <end position="575"/>
    </location>
</feature>
<dbReference type="InterPro" id="IPR052728">
    <property type="entry name" value="O2_lipid_transport_reg"/>
</dbReference>
<feature type="domain" description="Acyltransferase 3" evidence="3">
    <location>
        <begin position="250"/>
        <end position="643"/>
    </location>
</feature>
<dbReference type="Pfam" id="PF01757">
    <property type="entry name" value="Acyl_transf_3"/>
    <property type="match status" value="1"/>
</dbReference>
<evidence type="ECO:0000313" key="5">
    <source>
        <dbReference type="Proteomes" id="UP001153620"/>
    </source>
</evidence>
<feature type="transmembrane region" description="Helical" evidence="1">
    <location>
        <begin position="256"/>
        <end position="276"/>
    </location>
</feature>
<keyword evidence="1" id="KW-0812">Transmembrane</keyword>
<accession>A0A9N9WSA6</accession>
<evidence type="ECO:0000259" key="3">
    <source>
        <dbReference type="Pfam" id="PF01757"/>
    </source>
</evidence>
<proteinExistence type="predicted"/>
<feature type="transmembrane region" description="Helical" evidence="1">
    <location>
        <begin position="338"/>
        <end position="357"/>
    </location>
</feature>
<feature type="transmembrane region" description="Helical" evidence="1">
    <location>
        <begin position="596"/>
        <end position="614"/>
    </location>
</feature>
<name>A0A9N9WSA6_9DIPT</name>
<evidence type="ECO:0000256" key="2">
    <source>
        <dbReference type="SAM" id="SignalP"/>
    </source>
</evidence>
<dbReference type="AlphaFoldDB" id="A0A9N9WSA6"/>
<dbReference type="OrthoDB" id="10265389at2759"/>
<feature type="transmembrane region" description="Helical" evidence="1">
    <location>
        <begin position="429"/>
        <end position="448"/>
    </location>
</feature>
<reference evidence="4" key="2">
    <citation type="submission" date="2022-10" db="EMBL/GenBank/DDBJ databases">
        <authorList>
            <consortium name="ENA_rothamsted_submissions"/>
            <consortium name="culmorum"/>
            <person name="King R."/>
        </authorList>
    </citation>
    <scope>NUCLEOTIDE SEQUENCE</scope>
</reference>
<feature type="chain" id="PRO_5040317417" description="Acyltransferase 3 domain-containing protein" evidence="2">
    <location>
        <begin position="20"/>
        <end position="678"/>
    </location>
</feature>
<feature type="signal peptide" evidence="2">
    <location>
        <begin position="1"/>
        <end position="19"/>
    </location>
</feature>
<evidence type="ECO:0000313" key="4">
    <source>
        <dbReference type="EMBL" id="CAG9803263.1"/>
    </source>
</evidence>
<dbReference type="InterPro" id="IPR002656">
    <property type="entry name" value="Acyl_transf_3_dom"/>
</dbReference>
<protein>
    <recommendedName>
        <fullName evidence="3">Acyltransferase 3 domain-containing protein</fullName>
    </recommendedName>
</protein>
<dbReference type="EMBL" id="OU895878">
    <property type="protein sequence ID" value="CAG9803263.1"/>
    <property type="molecule type" value="Genomic_DNA"/>
</dbReference>
<dbReference type="GO" id="GO:0016747">
    <property type="term" value="F:acyltransferase activity, transferring groups other than amino-acyl groups"/>
    <property type="evidence" value="ECO:0007669"/>
    <property type="project" value="InterPro"/>
</dbReference>
<feature type="transmembrane region" description="Helical" evidence="1">
    <location>
        <begin position="520"/>
        <end position="542"/>
    </location>
</feature>
<dbReference type="Proteomes" id="UP001153620">
    <property type="component" value="Chromosome 2"/>
</dbReference>
<reference evidence="4" key="1">
    <citation type="submission" date="2022-01" db="EMBL/GenBank/DDBJ databases">
        <authorList>
            <person name="King R."/>
        </authorList>
    </citation>
    <scope>NUCLEOTIDE SEQUENCE</scope>
</reference>